<accession>A0ACB9YSN7</accession>
<keyword evidence="2" id="KW-1185">Reference proteome</keyword>
<comment type="caution">
    <text evidence="1">The sequence shown here is derived from an EMBL/GenBank/DDBJ whole genome shotgun (WGS) entry which is preliminary data.</text>
</comment>
<sequence length="437" mass="48866">MHHVSFSFNALFYHATKRAFKQSLAPHSGSHLYTAISYFSVSVASSRTSQSGIPDYRRSPKGKKYFQRGPEEQQEPLKKYDRSNRQIMYTNNEPSPYNHHYSSYLNAAAPTYIPSAYQGSAPQQQHLPPSSNTPVGNPANYPYQYPHQPSQFNAPYPAQPSGPFVPNMTNKNNKEKGIKREKKTREKKVEPSAESGGVPDPTPAYLAAASLPPFTLPHPRKILVVIDLNGTVLYRPDQRRSPTAFVERAHARAFLRYCVETFLVVIWSSAKPQNVTRMCDQLLSPDQRARVVAVWSRDRFGLSAADYGRRVVCYKRLAALWADPAVRASHPDYESAGKVWDQSSTVLIDDTIEKGRAEPYNLVAVPEFAGDVGEPGDVLAQVHDYVNTCASQTDVSAYIRTHPFRADPNHVLRPHPAAAPAQEEEEEAWDSAQMPGI</sequence>
<reference evidence="1 2" key="1">
    <citation type="journal article" date="2022" name="New Phytol.">
        <title>Ecological generalism drives hyperdiversity of secondary metabolite gene clusters in xylarialean endophytes.</title>
        <authorList>
            <person name="Franco M.E.E."/>
            <person name="Wisecaver J.H."/>
            <person name="Arnold A.E."/>
            <person name="Ju Y.M."/>
            <person name="Slot J.C."/>
            <person name="Ahrendt S."/>
            <person name="Moore L.P."/>
            <person name="Eastman K.E."/>
            <person name="Scott K."/>
            <person name="Konkel Z."/>
            <person name="Mondo S.J."/>
            <person name="Kuo A."/>
            <person name="Hayes R.D."/>
            <person name="Haridas S."/>
            <person name="Andreopoulos B."/>
            <person name="Riley R."/>
            <person name="LaButti K."/>
            <person name="Pangilinan J."/>
            <person name="Lipzen A."/>
            <person name="Amirebrahimi M."/>
            <person name="Yan J."/>
            <person name="Adam C."/>
            <person name="Keymanesh K."/>
            <person name="Ng V."/>
            <person name="Louie K."/>
            <person name="Northen T."/>
            <person name="Drula E."/>
            <person name="Henrissat B."/>
            <person name="Hsieh H.M."/>
            <person name="Youens-Clark K."/>
            <person name="Lutzoni F."/>
            <person name="Miadlikowska J."/>
            <person name="Eastwood D.C."/>
            <person name="Hamelin R.C."/>
            <person name="Grigoriev I.V."/>
            <person name="U'Ren J.M."/>
        </authorList>
    </citation>
    <scope>NUCLEOTIDE SEQUENCE [LARGE SCALE GENOMIC DNA]</scope>
    <source>
        <strain evidence="1 2">CBS 119005</strain>
    </source>
</reference>
<name>A0ACB9YSN7_9PEZI</name>
<gene>
    <name evidence="1" type="ORF">F4820DRAFT_431153</name>
</gene>
<evidence type="ECO:0000313" key="2">
    <source>
        <dbReference type="Proteomes" id="UP001497700"/>
    </source>
</evidence>
<dbReference type="Proteomes" id="UP001497700">
    <property type="component" value="Unassembled WGS sequence"/>
</dbReference>
<protein>
    <submittedName>
        <fullName evidence="1">HAD-like domain-containing protein</fullName>
    </submittedName>
</protein>
<dbReference type="EMBL" id="MU393531">
    <property type="protein sequence ID" value="KAI4862201.1"/>
    <property type="molecule type" value="Genomic_DNA"/>
</dbReference>
<proteinExistence type="predicted"/>
<evidence type="ECO:0000313" key="1">
    <source>
        <dbReference type="EMBL" id="KAI4862201.1"/>
    </source>
</evidence>
<organism evidence="1 2">
    <name type="scientific">Hypoxylon rubiginosum</name>
    <dbReference type="NCBI Taxonomy" id="110542"/>
    <lineage>
        <taxon>Eukaryota</taxon>
        <taxon>Fungi</taxon>
        <taxon>Dikarya</taxon>
        <taxon>Ascomycota</taxon>
        <taxon>Pezizomycotina</taxon>
        <taxon>Sordariomycetes</taxon>
        <taxon>Xylariomycetidae</taxon>
        <taxon>Xylariales</taxon>
        <taxon>Hypoxylaceae</taxon>
        <taxon>Hypoxylon</taxon>
    </lineage>
</organism>